<dbReference type="GO" id="GO:0009306">
    <property type="term" value="P:protein secretion"/>
    <property type="evidence" value="ECO:0007669"/>
    <property type="project" value="InterPro"/>
</dbReference>
<dbReference type="SUPFAM" id="SSF160544">
    <property type="entry name" value="EscU C-terminal domain-like"/>
    <property type="match status" value="1"/>
</dbReference>
<dbReference type="GO" id="GO:0005886">
    <property type="term" value="C:plasma membrane"/>
    <property type="evidence" value="ECO:0007669"/>
    <property type="project" value="TreeGrafter"/>
</dbReference>
<comment type="similarity">
    <text evidence="1">Belongs to the type III secretion exporter family.</text>
</comment>
<dbReference type="RefSeq" id="WP_011417257.1">
    <property type="nucleotide sequence ID" value="NC_007759.1"/>
</dbReference>
<gene>
    <name evidence="2" type="ORF">SYN_02821</name>
</gene>
<keyword evidence="2" id="KW-0969">Cilium</keyword>
<dbReference type="OrthoDB" id="9807950at2"/>
<keyword evidence="2" id="KW-0966">Cell projection</keyword>
<dbReference type="InterPro" id="IPR029025">
    <property type="entry name" value="T3SS_substrate_exporter_C"/>
</dbReference>
<reference evidence="2 3" key="1">
    <citation type="journal article" date="2007" name="Proc. Natl. Acad. Sci. U.S.A.">
        <title>The genome of Syntrophus aciditrophicus: life at the thermodynamic limit of microbial growth.</title>
        <authorList>
            <person name="McInerney M.J."/>
            <person name="Rohlin L."/>
            <person name="Mouttaki H."/>
            <person name="Kim U."/>
            <person name="Krupp R.S."/>
            <person name="Rios-Hernandez L."/>
            <person name="Sieber J."/>
            <person name="Struchtemeyer C.G."/>
            <person name="Bhattacharyya A."/>
            <person name="Campbell J.W."/>
            <person name="Gunsalus R.P."/>
        </authorList>
    </citation>
    <scope>NUCLEOTIDE SEQUENCE [LARGE SCALE GENOMIC DNA]</scope>
    <source>
        <strain evidence="2 3">SB</strain>
    </source>
</reference>
<accession>Q2LT17</accession>
<dbReference type="AlphaFoldDB" id="Q2LT17"/>
<dbReference type="eggNOG" id="COG2257">
    <property type="taxonomic scope" value="Bacteria"/>
</dbReference>
<evidence type="ECO:0000313" key="2">
    <source>
        <dbReference type="EMBL" id="ABC77228.1"/>
    </source>
</evidence>
<keyword evidence="2" id="KW-0282">Flagellum</keyword>
<dbReference type="KEGG" id="sat:SYN_02821"/>
<dbReference type="Pfam" id="PF01312">
    <property type="entry name" value="Bac_export_2"/>
    <property type="match status" value="1"/>
</dbReference>
<protein>
    <submittedName>
        <fullName evidence="2">Flagellar biosynthetic protein</fullName>
    </submittedName>
</protein>
<dbReference type="InterPro" id="IPR006135">
    <property type="entry name" value="T3SS_substrate_exporter"/>
</dbReference>
<dbReference type="PANTHER" id="PTHR30531:SF12">
    <property type="entry name" value="FLAGELLAR BIOSYNTHETIC PROTEIN FLHB"/>
    <property type="match status" value="1"/>
</dbReference>
<dbReference type="Proteomes" id="UP000001933">
    <property type="component" value="Chromosome"/>
</dbReference>
<dbReference type="InParanoid" id="Q2LT17"/>
<organism evidence="2 3">
    <name type="scientific">Syntrophus aciditrophicus (strain SB)</name>
    <dbReference type="NCBI Taxonomy" id="56780"/>
    <lineage>
        <taxon>Bacteria</taxon>
        <taxon>Pseudomonadati</taxon>
        <taxon>Thermodesulfobacteriota</taxon>
        <taxon>Syntrophia</taxon>
        <taxon>Syntrophales</taxon>
        <taxon>Syntrophaceae</taxon>
        <taxon>Syntrophus</taxon>
    </lineage>
</organism>
<evidence type="ECO:0000256" key="1">
    <source>
        <dbReference type="ARBA" id="ARBA00010690"/>
    </source>
</evidence>
<proteinExistence type="inferred from homology"/>
<evidence type="ECO:0000313" key="3">
    <source>
        <dbReference type="Proteomes" id="UP000001933"/>
    </source>
</evidence>
<name>Q2LT17_SYNAS</name>
<keyword evidence="3" id="KW-1185">Reference proteome</keyword>
<dbReference type="EMBL" id="CP000252">
    <property type="protein sequence ID" value="ABC77228.1"/>
    <property type="molecule type" value="Genomic_DNA"/>
</dbReference>
<dbReference type="HOGENOM" id="CLU_041013_4_2_7"/>
<dbReference type="Gene3D" id="3.40.1690.10">
    <property type="entry name" value="secretion proteins EscU"/>
    <property type="match status" value="1"/>
</dbReference>
<dbReference type="STRING" id="56780.SYN_02821"/>
<sequence length="92" mass="10174">MKKVQLAAAIRYDGTVDVAPKVTAKGCGFVAEKIIELAQKNNIPVRNDPGLVQILCRLDIDEQIPEDLYKAVAEILAYVYSINSKLSQKKEV</sequence>
<dbReference type="PANTHER" id="PTHR30531">
    <property type="entry name" value="FLAGELLAR BIOSYNTHETIC PROTEIN FLHB"/>
    <property type="match status" value="1"/>
</dbReference>